<accession>A0A449BBZ2</accession>
<gene>
    <name evidence="2" type="ORF">NCTC10138_00309</name>
</gene>
<dbReference type="AlphaFoldDB" id="A0A449BBZ2"/>
<organism evidence="2 3">
    <name type="scientific">Haploplasma axanthum</name>
    <name type="common">Acholeplasma axanthum</name>
    <dbReference type="NCBI Taxonomy" id="29552"/>
    <lineage>
        <taxon>Bacteria</taxon>
        <taxon>Bacillati</taxon>
        <taxon>Mycoplasmatota</taxon>
        <taxon>Mollicutes</taxon>
        <taxon>Acholeplasmatales</taxon>
        <taxon>Acholeplasmataceae</taxon>
        <taxon>Haploplasma</taxon>
    </lineage>
</organism>
<keyword evidence="1" id="KW-0812">Transmembrane</keyword>
<feature type="transmembrane region" description="Helical" evidence="1">
    <location>
        <begin position="147"/>
        <end position="167"/>
    </location>
</feature>
<feature type="transmembrane region" description="Helical" evidence="1">
    <location>
        <begin position="76"/>
        <end position="94"/>
    </location>
</feature>
<proteinExistence type="predicted"/>
<dbReference type="Proteomes" id="UP000289841">
    <property type="component" value="Chromosome"/>
</dbReference>
<keyword evidence="3" id="KW-1185">Reference proteome</keyword>
<dbReference type="RefSeq" id="WP_026390125.1">
    <property type="nucleotide sequence ID" value="NZ_LR215048.1"/>
</dbReference>
<feature type="transmembrane region" description="Helical" evidence="1">
    <location>
        <begin position="173"/>
        <end position="191"/>
    </location>
</feature>
<evidence type="ECO:0000313" key="2">
    <source>
        <dbReference type="EMBL" id="VEU79956.1"/>
    </source>
</evidence>
<sequence length="213" mass="24620">MKKKNLQTILKIDIFVVSVYLMLLVMFNLDNDTDRAFEMFINIYVFIVLIIGYAAKNMVREAILLRYTRRKTIIRLIVTFSLMVLVSLLVYFIADKLNLLTDSFLRNNFIEERGFMGYAILYSTIMFLVGIGMLITIIEFNMKTKNLIRILLASVVVLFLHQGLVLIPKKIEPIVLGALIGFTISIYKEVIIKYTNANYQMVIDNSMVSYASR</sequence>
<evidence type="ECO:0000256" key="1">
    <source>
        <dbReference type="SAM" id="Phobius"/>
    </source>
</evidence>
<feature type="transmembrane region" description="Helical" evidence="1">
    <location>
        <begin position="114"/>
        <end position="135"/>
    </location>
</feature>
<dbReference type="KEGG" id="aaxa:NCTC10138_00309"/>
<dbReference type="STRING" id="1278311.GCA_000428705_00447"/>
<keyword evidence="1" id="KW-1133">Transmembrane helix</keyword>
<evidence type="ECO:0000313" key="3">
    <source>
        <dbReference type="Proteomes" id="UP000289841"/>
    </source>
</evidence>
<keyword evidence="1" id="KW-0472">Membrane</keyword>
<reference evidence="2 3" key="1">
    <citation type="submission" date="2019-01" db="EMBL/GenBank/DDBJ databases">
        <authorList>
            <consortium name="Pathogen Informatics"/>
        </authorList>
    </citation>
    <scope>NUCLEOTIDE SEQUENCE [LARGE SCALE GENOMIC DNA]</scope>
    <source>
        <strain evidence="2 3">NCTC10138</strain>
    </source>
</reference>
<feature type="transmembrane region" description="Helical" evidence="1">
    <location>
        <begin position="12"/>
        <end position="29"/>
    </location>
</feature>
<feature type="transmembrane region" description="Helical" evidence="1">
    <location>
        <begin position="35"/>
        <end position="55"/>
    </location>
</feature>
<name>A0A449BBZ2_HAPAX</name>
<dbReference type="EMBL" id="LR215048">
    <property type="protein sequence ID" value="VEU79956.1"/>
    <property type="molecule type" value="Genomic_DNA"/>
</dbReference>
<protein>
    <submittedName>
        <fullName evidence="2">Uncharacterized protein</fullName>
    </submittedName>
</protein>